<dbReference type="SUPFAM" id="SSF52540">
    <property type="entry name" value="P-loop containing nucleoside triphosphate hydrolases"/>
    <property type="match status" value="1"/>
</dbReference>
<dbReference type="NCBIfam" id="NF003013">
    <property type="entry name" value="PRK03846.1"/>
    <property type="match status" value="1"/>
</dbReference>
<dbReference type="PANTHER" id="PTHR11055">
    <property type="entry name" value="BIFUNCTIONAL 3'-PHOSPHOADENOSINE 5'-PHOSPHOSULFATE SYNTHASE"/>
    <property type="match status" value="1"/>
</dbReference>
<evidence type="ECO:0000256" key="8">
    <source>
        <dbReference type="ARBA" id="ARBA00022741"/>
    </source>
</evidence>
<dbReference type="RefSeq" id="WP_133189694.1">
    <property type="nucleotide sequence ID" value="NZ_SMOD01000053.1"/>
</dbReference>
<evidence type="ECO:0000256" key="10">
    <source>
        <dbReference type="ARBA" id="ARBA00022840"/>
    </source>
</evidence>
<evidence type="ECO:0000256" key="3">
    <source>
        <dbReference type="ARBA" id="ARBA00004806"/>
    </source>
</evidence>
<dbReference type="Pfam" id="PF01583">
    <property type="entry name" value="APS_kinase"/>
    <property type="match status" value="1"/>
</dbReference>
<evidence type="ECO:0000256" key="2">
    <source>
        <dbReference type="ARBA" id="ARBA00002632"/>
    </source>
</evidence>
<evidence type="ECO:0000256" key="11">
    <source>
        <dbReference type="ARBA" id="ARBA00029724"/>
    </source>
</evidence>
<dbReference type="UniPathway" id="UPA00140">
    <property type="reaction ID" value="UER00205"/>
</dbReference>
<dbReference type="NCBIfam" id="TIGR00455">
    <property type="entry name" value="apsK"/>
    <property type="match status" value="1"/>
</dbReference>
<name>A0A4R5L2H3_9BURK</name>
<dbReference type="InterPro" id="IPR027417">
    <property type="entry name" value="P-loop_NTPase"/>
</dbReference>
<comment type="similarity">
    <text evidence="4 14 15">Belongs to the APS kinase family.</text>
</comment>
<dbReference type="CDD" id="cd02027">
    <property type="entry name" value="APSK"/>
    <property type="match status" value="1"/>
</dbReference>
<dbReference type="OrthoDB" id="9804504at2"/>
<evidence type="ECO:0000256" key="1">
    <source>
        <dbReference type="ARBA" id="ARBA00001823"/>
    </source>
</evidence>
<comment type="function">
    <text evidence="2 14 15">Catalyzes the synthesis of activated sulfate.</text>
</comment>
<dbReference type="Gene3D" id="3.40.50.300">
    <property type="entry name" value="P-loop containing nucleotide triphosphate hydrolases"/>
    <property type="match status" value="1"/>
</dbReference>
<keyword evidence="9 14" id="KW-0418">Kinase</keyword>
<keyword evidence="10 14" id="KW-0067">ATP-binding</keyword>
<evidence type="ECO:0000313" key="17">
    <source>
        <dbReference type="EMBL" id="TDG02787.1"/>
    </source>
</evidence>
<evidence type="ECO:0000256" key="14">
    <source>
        <dbReference type="HAMAP-Rule" id="MF_00065"/>
    </source>
</evidence>
<dbReference type="AlphaFoldDB" id="A0A4R5L2H3"/>
<evidence type="ECO:0000256" key="4">
    <source>
        <dbReference type="ARBA" id="ARBA00007008"/>
    </source>
</evidence>
<dbReference type="HAMAP" id="MF_00065">
    <property type="entry name" value="Adenylyl_sulf_kinase"/>
    <property type="match status" value="1"/>
</dbReference>
<dbReference type="EC" id="2.7.1.25" evidence="5 14"/>
<feature type="active site" description="Phosphoserine intermediate" evidence="14">
    <location>
        <position position="111"/>
    </location>
</feature>
<comment type="caution">
    <text evidence="17">The sequence shown here is derived from an EMBL/GenBank/DDBJ whole genome shotgun (WGS) entry which is preliminary data.</text>
</comment>
<dbReference type="GO" id="GO:0004020">
    <property type="term" value="F:adenylylsulfate kinase activity"/>
    <property type="evidence" value="ECO:0007669"/>
    <property type="project" value="UniProtKB-UniRule"/>
</dbReference>
<protein>
    <recommendedName>
        <fullName evidence="6 14">Adenylyl-sulfate kinase</fullName>
        <ecNumber evidence="5 14">2.7.1.25</ecNumber>
    </recommendedName>
    <alternativeName>
        <fullName evidence="12 14">APS kinase</fullName>
    </alternativeName>
    <alternativeName>
        <fullName evidence="13 14">ATP adenosine-5'-phosphosulfate 3'-phosphotransferase</fullName>
    </alternativeName>
    <alternativeName>
        <fullName evidence="11 14">Adenosine-5'-phosphosulfate kinase</fullName>
    </alternativeName>
</protein>
<organism evidence="17 18">
    <name type="scientific">Paraburkholderia guartelaensis</name>
    <dbReference type="NCBI Taxonomy" id="2546446"/>
    <lineage>
        <taxon>Bacteria</taxon>
        <taxon>Pseudomonadati</taxon>
        <taxon>Pseudomonadota</taxon>
        <taxon>Betaproteobacteria</taxon>
        <taxon>Burkholderiales</taxon>
        <taxon>Burkholderiaceae</taxon>
        <taxon>Paraburkholderia</taxon>
    </lineage>
</organism>
<keyword evidence="14" id="KW-0597">Phosphoprotein</keyword>
<feature type="binding site" evidence="14">
    <location>
        <begin position="37"/>
        <end position="44"/>
    </location>
    <ligand>
        <name>ATP</name>
        <dbReference type="ChEBI" id="CHEBI:30616"/>
    </ligand>
</feature>
<comment type="pathway">
    <text evidence="3 14 15">Sulfur metabolism; hydrogen sulfide biosynthesis; sulfite from sulfate: step 2/3.</text>
</comment>
<gene>
    <name evidence="14 17" type="primary">cysC</name>
    <name evidence="17" type="ORF">E1N52_38160</name>
</gene>
<evidence type="ECO:0000256" key="15">
    <source>
        <dbReference type="RuleBase" id="RU004347"/>
    </source>
</evidence>
<dbReference type="InterPro" id="IPR002891">
    <property type="entry name" value="APS"/>
</dbReference>
<evidence type="ECO:0000313" key="18">
    <source>
        <dbReference type="Proteomes" id="UP000295606"/>
    </source>
</evidence>
<dbReference type="PANTHER" id="PTHR11055:SF63">
    <property type="entry name" value="ADENYLYL-SULFATE KINASE 1, CHLOROPLASTIC"/>
    <property type="match status" value="1"/>
</dbReference>
<dbReference type="GO" id="GO:0070814">
    <property type="term" value="P:hydrogen sulfide biosynthetic process"/>
    <property type="evidence" value="ECO:0007669"/>
    <property type="project" value="UniProtKB-UniRule"/>
</dbReference>
<keyword evidence="7 14" id="KW-0808">Transferase</keyword>
<keyword evidence="8 14" id="KW-0547">Nucleotide-binding</keyword>
<dbReference type="InterPro" id="IPR059117">
    <property type="entry name" value="APS_kinase_dom"/>
</dbReference>
<proteinExistence type="inferred from homology"/>
<evidence type="ECO:0000256" key="9">
    <source>
        <dbReference type="ARBA" id="ARBA00022777"/>
    </source>
</evidence>
<evidence type="ECO:0000256" key="7">
    <source>
        <dbReference type="ARBA" id="ARBA00022679"/>
    </source>
</evidence>
<reference evidence="17 18" key="1">
    <citation type="submission" date="2019-03" db="EMBL/GenBank/DDBJ databases">
        <title>Paraburkholderia sp. isolated from native Mimosa gymnas in Guartela State Park, Brazil.</title>
        <authorList>
            <person name="Paulitsch F."/>
            <person name="Hungria M."/>
            <person name="Delamuta J.R.M."/>
            <person name="Ribeiro R.A."/>
            <person name="Dall'Agnol R."/>
            <person name="Silva J.S.B."/>
        </authorList>
    </citation>
    <scope>NUCLEOTIDE SEQUENCE [LARGE SCALE GENOMIC DNA]</scope>
    <source>
        <strain evidence="17 18">CNPSo 3008</strain>
    </source>
</reference>
<evidence type="ECO:0000256" key="13">
    <source>
        <dbReference type="ARBA" id="ARBA00031464"/>
    </source>
</evidence>
<dbReference type="EMBL" id="SMOD01000053">
    <property type="protein sequence ID" value="TDG02787.1"/>
    <property type="molecule type" value="Genomic_DNA"/>
</dbReference>
<evidence type="ECO:0000256" key="12">
    <source>
        <dbReference type="ARBA" id="ARBA00031393"/>
    </source>
</evidence>
<evidence type="ECO:0000259" key="16">
    <source>
        <dbReference type="Pfam" id="PF01583"/>
    </source>
</evidence>
<dbReference type="GO" id="GO:0000103">
    <property type="term" value="P:sulfate assimilation"/>
    <property type="evidence" value="ECO:0007669"/>
    <property type="project" value="UniProtKB-UniRule"/>
</dbReference>
<accession>A0A4R5L2H3</accession>
<dbReference type="Proteomes" id="UP000295606">
    <property type="component" value="Unassembled WGS sequence"/>
</dbReference>
<evidence type="ECO:0000256" key="6">
    <source>
        <dbReference type="ARBA" id="ARBA00018163"/>
    </source>
</evidence>
<feature type="domain" description="APS kinase" evidence="16">
    <location>
        <begin position="30"/>
        <end position="179"/>
    </location>
</feature>
<evidence type="ECO:0000256" key="5">
    <source>
        <dbReference type="ARBA" id="ARBA00012121"/>
    </source>
</evidence>
<comment type="catalytic activity">
    <reaction evidence="1 14 15">
        <text>adenosine 5'-phosphosulfate + ATP = 3'-phosphoadenylyl sulfate + ADP + H(+)</text>
        <dbReference type="Rhea" id="RHEA:24152"/>
        <dbReference type="ChEBI" id="CHEBI:15378"/>
        <dbReference type="ChEBI" id="CHEBI:30616"/>
        <dbReference type="ChEBI" id="CHEBI:58243"/>
        <dbReference type="ChEBI" id="CHEBI:58339"/>
        <dbReference type="ChEBI" id="CHEBI:456216"/>
        <dbReference type="EC" id="2.7.1.25"/>
    </reaction>
</comment>
<dbReference type="GO" id="GO:0005524">
    <property type="term" value="F:ATP binding"/>
    <property type="evidence" value="ECO:0007669"/>
    <property type="project" value="UniProtKB-UniRule"/>
</dbReference>
<sequence length="205" mass="22547">MANEPSTSELHAHGFRVPPEARARLLRQTPAILWFTGLSAAGKSAIADTVEARLHTAGRLTYILDGDSVRLGLCKDLGFTDADRHENVRRVAEVAKLLADAGIVVLVCLISPFRRDREFARSTAGSHNFAEIHVHASLAAAEARDPKGLYRLARRGAIQRFTGIDSPYEEPTDPDVLIDTCCKSVDEGADMVLNWLHRSDRCHHS</sequence>